<feature type="transmembrane region" description="Helical" evidence="2">
    <location>
        <begin position="118"/>
        <end position="140"/>
    </location>
</feature>
<name>A0A9N8W1G4_9GLOM</name>
<keyword evidence="4" id="KW-1185">Reference proteome</keyword>
<proteinExistence type="predicted"/>
<keyword evidence="2" id="KW-0472">Membrane</keyword>
<evidence type="ECO:0000313" key="4">
    <source>
        <dbReference type="Proteomes" id="UP000789342"/>
    </source>
</evidence>
<protein>
    <submittedName>
        <fullName evidence="3">14361_t:CDS:1</fullName>
    </submittedName>
</protein>
<dbReference type="EMBL" id="CAJVPV010000675">
    <property type="protein sequence ID" value="CAG8468713.1"/>
    <property type="molecule type" value="Genomic_DNA"/>
</dbReference>
<dbReference type="AlphaFoldDB" id="A0A9N8W1G4"/>
<keyword evidence="2" id="KW-0812">Transmembrane</keyword>
<evidence type="ECO:0000313" key="3">
    <source>
        <dbReference type="EMBL" id="CAG8468713.1"/>
    </source>
</evidence>
<keyword evidence="2" id="KW-1133">Transmembrane helix</keyword>
<evidence type="ECO:0000256" key="1">
    <source>
        <dbReference type="SAM" id="MobiDB-lite"/>
    </source>
</evidence>
<feature type="transmembrane region" description="Helical" evidence="2">
    <location>
        <begin position="161"/>
        <end position="179"/>
    </location>
</feature>
<dbReference type="Proteomes" id="UP000789342">
    <property type="component" value="Unassembled WGS sequence"/>
</dbReference>
<accession>A0A9N8W1G4</accession>
<gene>
    <name evidence="3" type="ORF">AMORRO_LOCUS1752</name>
</gene>
<organism evidence="3 4">
    <name type="scientific">Acaulospora morrowiae</name>
    <dbReference type="NCBI Taxonomy" id="94023"/>
    <lineage>
        <taxon>Eukaryota</taxon>
        <taxon>Fungi</taxon>
        <taxon>Fungi incertae sedis</taxon>
        <taxon>Mucoromycota</taxon>
        <taxon>Glomeromycotina</taxon>
        <taxon>Glomeromycetes</taxon>
        <taxon>Diversisporales</taxon>
        <taxon>Acaulosporaceae</taxon>
        <taxon>Acaulospora</taxon>
    </lineage>
</organism>
<feature type="region of interest" description="Disordered" evidence="1">
    <location>
        <begin position="1"/>
        <end position="26"/>
    </location>
</feature>
<comment type="caution">
    <text evidence="3">The sequence shown here is derived from an EMBL/GenBank/DDBJ whole genome shotgun (WGS) entry which is preliminary data.</text>
</comment>
<evidence type="ECO:0000256" key="2">
    <source>
        <dbReference type="SAM" id="Phobius"/>
    </source>
</evidence>
<sequence length="180" mass="19748">MSNSHQESASFDLPPPQAPEVINRPLPNLPSIQAPLYSTISDSYEEKNISIEILPSQQSLGEVQNIHPLPPAQNDRPLPPLPDNPPLVNVVQDINRKMFPFETEFTHGDKKSQFTSCIYGISQVSLSLIIFLAAEAIVFSKSLDYANDQLGPFKAKMNNPLIPWSIVAVVAAIGVAFGAW</sequence>
<reference evidence="3" key="1">
    <citation type="submission" date="2021-06" db="EMBL/GenBank/DDBJ databases">
        <authorList>
            <person name="Kallberg Y."/>
            <person name="Tangrot J."/>
            <person name="Rosling A."/>
        </authorList>
    </citation>
    <scope>NUCLEOTIDE SEQUENCE</scope>
    <source>
        <strain evidence="3">CL551</strain>
    </source>
</reference>